<dbReference type="EMBL" id="JASBNA010000059">
    <property type="protein sequence ID" value="KAK7679455.1"/>
    <property type="molecule type" value="Genomic_DNA"/>
</dbReference>
<feature type="compositionally biased region" description="Basic and acidic residues" evidence="1">
    <location>
        <begin position="663"/>
        <end position="678"/>
    </location>
</feature>
<dbReference type="PROSITE" id="PS50280">
    <property type="entry name" value="SET"/>
    <property type="match status" value="1"/>
</dbReference>
<dbReference type="InterPro" id="IPR050600">
    <property type="entry name" value="SETD3_SETD6_MTase"/>
</dbReference>
<sequence>MKTGISRKDHTTENNRTFTRLTDLLNWCSENNIILDPRIQLVDDPNFGISVFSKDIHIPAFETLVTIPKTAVLSSRSSSLIRLIPELEVIPYGHGAHLSLALCLYYELLLGPDSRWSGYLRSLPKEPVAIALFWDVQVHAICNSDNELEELWASPSSTDREKPGECTEFPVLKENPEDGALARRWSVGTEIDREQRTEDGVWLLDELQDYYRNTVLPVFRRLNKIRQFAEPGPSQQSSFSIPQDCHPTLRGYLHAYSLVSSRAFLVDAYHGLSMVPIADAFNHSIPNHVHLESEYDVCVICGSLSQCLHDTDGEGEDSSSSHLPTHSWPNIDPNDTCDMTSNLPIPPHVQIYNTYGENLTNAQLLVRYGFALPSGCNDNDVVSWKFHELPTVESLALPTPQDKRKSSVGDSYQRSGGPPQSALEFPGEPTGRSEDLGTVLQILLENVLRVWPSEARWKESELVFNPSHAHGSEVTNLPLSDSAVDEGGHAAEEDDEDVVLVEHEGGDNINIDVDIKTTVAASVTDRRREDFPESSTTEGYRHQYHRSWADFYDPDTDSGNDAIQTSTSMPSSVSVSILDAGRVHEKEEGNERHLHLASTRARGLSDHWNGNEDDDDDSEKDGDSRKQVYNGNEGNIGNSGSEKNEKSGESRNIDNIGNIAGISRDDAVAVDRDLDNER</sequence>
<comment type="caution">
    <text evidence="3">The sequence shown here is derived from an EMBL/GenBank/DDBJ whole genome shotgun (WGS) entry which is preliminary data.</text>
</comment>
<dbReference type="InterPro" id="IPR001214">
    <property type="entry name" value="SET_dom"/>
</dbReference>
<dbReference type="Proteomes" id="UP001385951">
    <property type="component" value="Unassembled WGS sequence"/>
</dbReference>
<feature type="region of interest" description="Disordered" evidence="1">
    <location>
        <begin position="397"/>
        <end position="431"/>
    </location>
</feature>
<evidence type="ECO:0000256" key="1">
    <source>
        <dbReference type="SAM" id="MobiDB-lite"/>
    </source>
</evidence>
<keyword evidence="4" id="KW-1185">Reference proteome</keyword>
<dbReference type="PANTHER" id="PTHR13271:SF34">
    <property type="entry name" value="N-LYSINE METHYLTRANSFERASE SETD6"/>
    <property type="match status" value="1"/>
</dbReference>
<evidence type="ECO:0000313" key="4">
    <source>
        <dbReference type="Proteomes" id="UP001385951"/>
    </source>
</evidence>
<dbReference type="Gene3D" id="3.90.1410.10">
    <property type="entry name" value="set domain protein methyltransferase, domain 1"/>
    <property type="match status" value="1"/>
</dbReference>
<feature type="region of interest" description="Disordered" evidence="1">
    <location>
        <begin position="555"/>
        <end position="574"/>
    </location>
</feature>
<feature type="compositionally biased region" description="Low complexity" evidence="1">
    <location>
        <begin position="565"/>
        <end position="574"/>
    </location>
</feature>
<dbReference type="InterPro" id="IPR046341">
    <property type="entry name" value="SET_dom_sf"/>
</dbReference>
<name>A0AAW0FD71_9APHY</name>
<dbReference type="SUPFAM" id="SSF82199">
    <property type="entry name" value="SET domain"/>
    <property type="match status" value="1"/>
</dbReference>
<feature type="compositionally biased region" description="Acidic residues" evidence="1">
    <location>
        <begin position="611"/>
        <end position="620"/>
    </location>
</feature>
<proteinExistence type="predicted"/>
<feature type="compositionally biased region" description="Basic and acidic residues" evidence="1">
    <location>
        <begin position="642"/>
        <end position="652"/>
    </location>
</feature>
<evidence type="ECO:0000259" key="2">
    <source>
        <dbReference type="PROSITE" id="PS50280"/>
    </source>
</evidence>
<evidence type="ECO:0000313" key="3">
    <source>
        <dbReference type="EMBL" id="KAK7679455.1"/>
    </source>
</evidence>
<dbReference type="AlphaFoldDB" id="A0AAW0FD71"/>
<feature type="region of interest" description="Disordered" evidence="1">
    <location>
        <begin position="311"/>
        <end position="335"/>
    </location>
</feature>
<feature type="domain" description="SET" evidence="2">
    <location>
        <begin position="37"/>
        <end position="356"/>
    </location>
</feature>
<dbReference type="CDD" id="cd10527">
    <property type="entry name" value="SET_LSMT"/>
    <property type="match status" value="1"/>
</dbReference>
<dbReference type="GO" id="GO:0005634">
    <property type="term" value="C:nucleus"/>
    <property type="evidence" value="ECO:0007669"/>
    <property type="project" value="TreeGrafter"/>
</dbReference>
<feature type="compositionally biased region" description="Basic and acidic residues" evidence="1">
    <location>
        <begin position="585"/>
        <end position="594"/>
    </location>
</feature>
<dbReference type="GO" id="GO:0016279">
    <property type="term" value="F:protein-lysine N-methyltransferase activity"/>
    <property type="evidence" value="ECO:0007669"/>
    <property type="project" value="TreeGrafter"/>
</dbReference>
<feature type="compositionally biased region" description="Low complexity" evidence="1">
    <location>
        <begin position="630"/>
        <end position="641"/>
    </location>
</feature>
<gene>
    <name evidence="3" type="ORF">QCA50_017509</name>
</gene>
<protein>
    <recommendedName>
        <fullName evidence="2">SET domain-containing protein</fullName>
    </recommendedName>
</protein>
<organism evidence="3 4">
    <name type="scientific">Cerrena zonata</name>
    <dbReference type="NCBI Taxonomy" id="2478898"/>
    <lineage>
        <taxon>Eukaryota</taxon>
        <taxon>Fungi</taxon>
        <taxon>Dikarya</taxon>
        <taxon>Basidiomycota</taxon>
        <taxon>Agaricomycotina</taxon>
        <taxon>Agaricomycetes</taxon>
        <taxon>Polyporales</taxon>
        <taxon>Cerrenaceae</taxon>
        <taxon>Cerrena</taxon>
    </lineage>
</organism>
<reference evidence="3 4" key="1">
    <citation type="submission" date="2022-09" db="EMBL/GenBank/DDBJ databases">
        <authorList>
            <person name="Palmer J.M."/>
        </authorList>
    </citation>
    <scope>NUCLEOTIDE SEQUENCE [LARGE SCALE GENOMIC DNA]</scope>
    <source>
        <strain evidence="3 4">DSM 7382</strain>
    </source>
</reference>
<feature type="region of interest" description="Disordered" evidence="1">
    <location>
        <begin position="585"/>
        <end position="678"/>
    </location>
</feature>
<dbReference type="PANTHER" id="PTHR13271">
    <property type="entry name" value="UNCHARACTERIZED PUTATIVE METHYLTRANSFERASE"/>
    <property type="match status" value="1"/>
</dbReference>
<accession>A0AAW0FD71</accession>